<evidence type="ECO:0000256" key="2">
    <source>
        <dbReference type="ARBA" id="ARBA00022603"/>
    </source>
</evidence>
<proteinExistence type="inferred from homology"/>
<dbReference type="SUPFAM" id="SSF53335">
    <property type="entry name" value="S-adenosyl-L-methionine-dependent methyltransferases"/>
    <property type="match status" value="1"/>
</dbReference>
<dbReference type="GO" id="GO:0008757">
    <property type="term" value="F:S-adenosylmethionine-dependent methyltransferase activity"/>
    <property type="evidence" value="ECO:0007669"/>
    <property type="project" value="TreeGrafter"/>
</dbReference>
<evidence type="ECO:0000256" key="1">
    <source>
        <dbReference type="ARBA" id="ARBA00006149"/>
    </source>
</evidence>
<dbReference type="InterPro" id="IPR029063">
    <property type="entry name" value="SAM-dependent_MTases_sf"/>
</dbReference>
<name>A0A554SDL6_9ACTN</name>
<dbReference type="CDD" id="cd02440">
    <property type="entry name" value="AdoMet_MTases"/>
    <property type="match status" value="1"/>
</dbReference>
<dbReference type="Proteomes" id="UP000316988">
    <property type="component" value="Unassembled WGS sequence"/>
</dbReference>
<dbReference type="InterPro" id="IPR055487">
    <property type="entry name" value="DUF7059"/>
</dbReference>
<evidence type="ECO:0000313" key="8">
    <source>
        <dbReference type="EMBL" id="TSD64441.1"/>
    </source>
</evidence>
<comment type="caution">
    <text evidence="8">The sequence shown here is derived from an EMBL/GenBank/DDBJ whole genome shotgun (WGS) entry which is preliminary data.</text>
</comment>
<dbReference type="PANTHER" id="PTHR45875">
    <property type="entry name" value="METHYLTRANSFERASE N6AMT1"/>
    <property type="match status" value="1"/>
</dbReference>
<keyword evidence="9" id="KW-1185">Reference proteome</keyword>
<dbReference type="InterPro" id="IPR007848">
    <property type="entry name" value="Small_mtfrase_dom"/>
</dbReference>
<gene>
    <name evidence="8" type="ORF">FNM00_06585</name>
</gene>
<dbReference type="Pfam" id="PF25004">
    <property type="entry name" value="DUF7782"/>
    <property type="match status" value="1"/>
</dbReference>
<evidence type="ECO:0000259" key="5">
    <source>
        <dbReference type="Pfam" id="PF05175"/>
    </source>
</evidence>
<feature type="domain" description="DUF7059" evidence="6">
    <location>
        <begin position="7"/>
        <end position="88"/>
    </location>
</feature>
<dbReference type="PANTHER" id="PTHR45875:SF1">
    <property type="entry name" value="METHYLTRANSFERASE N6AMT1"/>
    <property type="match status" value="1"/>
</dbReference>
<dbReference type="InterPro" id="IPR002052">
    <property type="entry name" value="DNA_methylase_N6_adenine_CS"/>
</dbReference>
<dbReference type="Pfam" id="PF23186">
    <property type="entry name" value="DUF7059"/>
    <property type="match status" value="1"/>
</dbReference>
<organism evidence="8 9">
    <name type="scientific">Aeromicrobium piscarium</name>
    <dbReference type="NCBI Taxonomy" id="2590901"/>
    <lineage>
        <taxon>Bacteria</taxon>
        <taxon>Bacillati</taxon>
        <taxon>Actinomycetota</taxon>
        <taxon>Actinomycetes</taxon>
        <taxon>Propionibacteriales</taxon>
        <taxon>Nocardioidaceae</taxon>
        <taxon>Aeromicrobium</taxon>
    </lineage>
</organism>
<evidence type="ECO:0000259" key="6">
    <source>
        <dbReference type="Pfam" id="PF23186"/>
    </source>
</evidence>
<dbReference type="Gene3D" id="3.40.50.150">
    <property type="entry name" value="Vaccinia Virus protein VP39"/>
    <property type="match status" value="1"/>
</dbReference>
<dbReference type="GO" id="GO:0008170">
    <property type="term" value="F:N-methyltransferase activity"/>
    <property type="evidence" value="ECO:0007669"/>
    <property type="project" value="UniProtKB-ARBA"/>
</dbReference>
<dbReference type="GO" id="GO:0035657">
    <property type="term" value="C:eRF1 methyltransferase complex"/>
    <property type="evidence" value="ECO:0007669"/>
    <property type="project" value="TreeGrafter"/>
</dbReference>
<feature type="domain" description="Methyltransferase small" evidence="5">
    <location>
        <begin position="135"/>
        <end position="253"/>
    </location>
</feature>
<comment type="similarity">
    <text evidence="1">Belongs to the eukaryotic/archaeal PrmC-related family.</text>
</comment>
<reference evidence="8 9" key="1">
    <citation type="submission" date="2019-07" db="EMBL/GenBank/DDBJ databases">
        <authorList>
            <person name="Zhao L.H."/>
        </authorList>
    </citation>
    <scope>NUCLEOTIDE SEQUENCE [LARGE SCALE GENOMIC DNA]</scope>
    <source>
        <strain evidence="8 9">Co35</strain>
    </source>
</reference>
<protein>
    <submittedName>
        <fullName evidence="8">Methyltransferase</fullName>
    </submittedName>
</protein>
<dbReference type="OrthoDB" id="129465at2"/>
<evidence type="ECO:0000256" key="4">
    <source>
        <dbReference type="ARBA" id="ARBA00022691"/>
    </source>
</evidence>
<dbReference type="AlphaFoldDB" id="A0A554SDL6"/>
<keyword evidence="4" id="KW-0949">S-adenosyl-L-methionine</keyword>
<accession>A0A554SDL6</accession>
<evidence type="ECO:0000259" key="7">
    <source>
        <dbReference type="Pfam" id="PF25004"/>
    </source>
</evidence>
<dbReference type="EMBL" id="VLNT01000004">
    <property type="protein sequence ID" value="TSD64441.1"/>
    <property type="molecule type" value="Genomic_DNA"/>
</dbReference>
<dbReference type="InterPro" id="IPR056684">
    <property type="entry name" value="DUF7782"/>
</dbReference>
<evidence type="ECO:0000256" key="3">
    <source>
        <dbReference type="ARBA" id="ARBA00022679"/>
    </source>
</evidence>
<sequence>MRDRLDGFTVDAVHAVLGDDAWYALARGETTPGRLATADGGRLSTLIRLFQLQVPTGRAAAETVFGELLGPLTGAGLLTASAGEIRAAVDVRPYGDEDHDWWVVCNLTPGLDGRLSPMDPAYVLGISEASSSLAQLTSRGEIDSALDLGTGCGVQSLHLSSHAARVVATDVNPRALAMARLTARLNEIELDVRDGSLFEPVAGERFDLIATNPPFVVSPPDGDRLVYRETAFPGDDVVRHVVQGAAAHLRDGGWCHVLAAWIHAEGEPWEERLARWIEPTGLDAWVVQRERADLATYAEMWLADGGHKGAPDYVSRYERWIRWFADQGVEAMGFGWISLRKADRDVPAVRIEEWAGDVGQPMGPATVQWGSRVDALDVSDDVLAVPWQLADDATQVTYGAVGAEDPAAITVRLEHGPRRTARLDTIEAGLLSACDGELTAGQILDALATLLGQDRAELRASYAPVVRELIADGFLYPAH</sequence>
<dbReference type="GO" id="GO:0032259">
    <property type="term" value="P:methylation"/>
    <property type="evidence" value="ECO:0007669"/>
    <property type="project" value="UniProtKB-KW"/>
</dbReference>
<dbReference type="GO" id="GO:0003676">
    <property type="term" value="F:nucleic acid binding"/>
    <property type="evidence" value="ECO:0007669"/>
    <property type="project" value="InterPro"/>
</dbReference>
<dbReference type="InterPro" id="IPR052190">
    <property type="entry name" value="Euk-Arch_PrmC-MTase"/>
</dbReference>
<dbReference type="PROSITE" id="PS00092">
    <property type="entry name" value="N6_MTASE"/>
    <property type="match status" value="1"/>
</dbReference>
<keyword evidence="2 8" id="KW-0489">Methyltransferase</keyword>
<keyword evidence="3 8" id="KW-0808">Transferase</keyword>
<dbReference type="GO" id="GO:0008276">
    <property type="term" value="F:protein methyltransferase activity"/>
    <property type="evidence" value="ECO:0007669"/>
    <property type="project" value="TreeGrafter"/>
</dbReference>
<evidence type="ECO:0000313" key="9">
    <source>
        <dbReference type="Proteomes" id="UP000316988"/>
    </source>
</evidence>
<dbReference type="Pfam" id="PF05175">
    <property type="entry name" value="MTS"/>
    <property type="match status" value="1"/>
</dbReference>
<feature type="domain" description="DUF7782" evidence="7">
    <location>
        <begin position="405"/>
        <end position="477"/>
    </location>
</feature>